<dbReference type="EMBL" id="JAUEIQ010000004">
    <property type="protein sequence ID" value="MDN0063683.1"/>
    <property type="molecule type" value="Genomic_DNA"/>
</dbReference>
<evidence type="ECO:0000313" key="10">
    <source>
        <dbReference type="EMBL" id="MDN0063683.1"/>
    </source>
</evidence>
<evidence type="ECO:0000256" key="1">
    <source>
        <dbReference type="ARBA" id="ARBA00002834"/>
    </source>
</evidence>
<dbReference type="EMBL" id="JAUEIR010000002">
    <property type="protein sequence ID" value="MDN0068684.1"/>
    <property type="molecule type" value="Genomic_DNA"/>
</dbReference>
<dbReference type="Proteomes" id="UP001168505">
    <property type="component" value="Unassembled WGS sequence"/>
</dbReference>
<keyword evidence="12" id="KW-1185">Reference proteome</keyword>
<comment type="pathway">
    <text evidence="2 8">Cofactor biosynthesis; thiamine diphosphate biosynthesis.</text>
</comment>
<comment type="subunit">
    <text evidence="8">Homotetramer. Forms heterodimers with either ThiH or ThiS.</text>
</comment>
<dbReference type="GO" id="GO:0005737">
    <property type="term" value="C:cytoplasm"/>
    <property type="evidence" value="ECO:0007669"/>
    <property type="project" value="UniProtKB-SubCell"/>
</dbReference>
<dbReference type="GO" id="GO:0009229">
    <property type="term" value="P:thiamine diphosphate biosynthetic process"/>
    <property type="evidence" value="ECO:0007669"/>
    <property type="project" value="UniProtKB-UniRule"/>
</dbReference>
<keyword evidence="5 8" id="KW-0784">Thiamine biosynthesis</keyword>
<organism evidence="11 13">
    <name type="scientific">Collinsella ihumii</name>
    <dbReference type="NCBI Taxonomy" id="1720204"/>
    <lineage>
        <taxon>Bacteria</taxon>
        <taxon>Bacillati</taxon>
        <taxon>Actinomycetota</taxon>
        <taxon>Coriobacteriia</taxon>
        <taxon>Coriobacteriales</taxon>
        <taxon>Coriobacteriaceae</taxon>
        <taxon>Collinsella</taxon>
    </lineage>
</organism>
<evidence type="ECO:0000256" key="6">
    <source>
        <dbReference type="ARBA" id="ARBA00023270"/>
    </source>
</evidence>
<accession>A0AAW7JMF7</accession>
<feature type="binding site" evidence="8">
    <location>
        <position position="168"/>
    </location>
    <ligand>
        <name>1-deoxy-D-xylulose 5-phosphate</name>
        <dbReference type="ChEBI" id="CHEBI:57792"/>
    </ligand>
</feature>
<comment type="subcellular location">
    <subcellularLocation>
        <location evidence="8">Cytoplasm</location>
    </subcellularLocation>
</comment>
<dbReference type="GO" id="GO:1990107">
    <property type="term" value="F:thiazole synthase activity"/>
    <property type="evidence" value="ECO:0007669"/>
    <property type="project" value="UniProtKB-EC"/>
</dbReference>
<proteinExistence type="inferred from homology"/>
<evidence type="ECO:0000313" key="13">
    <source>
        <dbReference type="Proteomes" id="UP001168505"/>
    </source>
</evidence>
<feature type="active site" description="Schiff-base intermediate with DXP" evidence="8">
    <location>
        <position position="107"/>
    </location>
</feature>
<evidence type="ECO:0000256" key="4">
    <source>
        <dbReference type="ARBA" id="ARBA00022679"/>
    </source>
</evidence>
<dbReference type="CDD" id="cd04728">
    <property type="entry name" value="ThiG"/>
    <property type="match status" value="1"/>
</dbReference>
<dbReference type="HAMAP" id="MF_00443">
    <property type="entry name" value="ThiG"/>
    <property type="match status" value="1"/>
</dbReference>
<dbReference type="PANTHER" id="PTHR34266:SF2">
    <property type="entry name" value="THIAZOLE SYNTHASE"/>
    <property type="match status" value="1"/>
</dbReference>
<sequence>MSEHTQTACQAPEADTWLLGGKEFSSRFILGSGKFRLDLVRAAVEDAGAEIVTLAVRRANTGQEGNILDAIPDGVTLLPNTSGARTAEEAVRIARLARELGCGDLVKVEVIRDTKYLLPDNAETVRATELLADEGFTVLPYMYPDLNVARDLVSAGAAAVMPLGAPIGSNKGLVTRDFIRILIEEIDLPVIVDAGIGRPSQACEAMEMGATAVMANTAVATAGDIRLMARAFGQAVDAGRAAYRAGLGRVLDTGEASSPLTGFLEEEGR</sequence>
<dbReference type="SUPFAM" id="SSF110399">
    <property type="entry name" value="ThiG-like"/>
    <property type="match status" value="1"/>
</dbReference>
<feature type="binding site" evidence="8">
    <location>
        <begin position="194"/>
        <end position="195"/>
    </location>
    <ligand>
        <name>1-deoxy-D-xylulose 5-phosphate</name>
        <dbReference type="ChEBI" id="CHEBI:57792"/>
    </ligand>
</feature>
<dbReference type="InterPro" id="IPR013785">
    <property type="entry name" value="Aldolase_TIM"/>
</dbReference>
<keyword evidence="8" id="KW-0963">Cytoplasm</keyword>
<name>A0AAW7JMF7_9ACTN</name>
<evidence type="ECO:0000256" key="8">
    <source>
        <dbReference type="HAMAP-Rule" id="MF_00443"/>
    </source>
</evidence>
<evidence type="ECO:0000256" key="2">
    <source>
        <dbReference type="ARBA" id="ARBA00004948"/>
    </source>
</evidence>
<evidence type="ECO:0000313" key="12">
    <source>
        <dbReference type="Proteomes" id="UP001168435"/>
    </source>
</evidence>
<dbReference type="InterPro" id="IPR008867">
    <property type="entry name" value="ThiG"/>
</dbReference>
<dbReference type="Proteomes" id="UP001168435">
    <property type="component" value="Unassembled WGS sequence"/>
</dbReference>
<dbReference type="EC" id="2.8.1.10" evidence="3 8"/>
<dbReference type="AlphaFoldDB" id="A0AAW7JMF7"/>
<reference evidence="11" key="1">
    <citation type="submission" date="2023-06" db="EMBL/GenBank/DDBJ databases">
        <authorList>
            <person name="Zeman M."/>
            <person name="Kubasova T."/>
            <person name="Jahodarova E."/>
            <person name="Nykrynova M."/>
            <person name="Rychlik I."/>
        </authorList>
    </citation>
    <scope>NUCLEOTIDE SEQUENCE</scope>
    <source>
        <strain evidence="11">15_COKtk</strain>
        <strain evidence="10">176_SSukc20</strain>
    </source>
</reference>
<evidence type="ECO:0000256" key="7">
    <source>
        <dbReference type="ARBA" id="ARBA00049897"/>
    </source>
</evidence>
<protein>
    <recommendedName>
        <fullName evidence="3 8">Thiazole synthase</fullName>
        <ecNumber evidence="3 8">2.8.1.10</ecNumber>
    </recommendedName>
</protein>
<dbReference type="Gene3D" id="3.20.20.70">
    <property type="entry name" value="Aldolase class I"/>
    <property type="match status" value="1"/>
</dbReference>
<evidence type="ECO:0000259" key="9">
    <source>
        <dbReference type="Pfam" id="PF05690"/>
    </source>
</evidence>
<reference evidence="11" key="2">
    <citation type="submission" date="2023-08" db="EMBL/GenBank/DDBJ databases">
        <title>Identification and characterization of horizontal gene transfer across gut microbiota members of farm animals based on homology search.</title>
        <authorList>
            <person name="Schwarzerova J."/>
            <person name="Nykrynova M."/>
            <person name="Jureckova K."/>
            <person name="Cejkova D."/>
            <person name="Rychlik I."/>
        </authorList>
    </citation>
    <scope>NUCLEOTIDE SEQUENCE</scope>
    <source>
        <strain evidence="11">15_COKtk</strain>
        <strain evidence="10">176_SSukc20</strain>
    </source>
</reference>
<gene>
    <name evidence="8" type="primary">thiG</name>
    <name evidence="10" type="ORF">QVN30_05100</name>
    <name evidence="11" type="ORF">QVN40_03070</name>
</gene>
<keyword evidence="6 8" id="KW-0704">Schiff base</keyword>
<comment type="caution">
    <text evidence="11">The sequence shown here is derived from an EMBL/GenBank/DDBJ whole genome shotgun (WGS) entry which is preliminary data.</text>
</comment>
<comment type="function">
    <text evidence="1 8">Catalyzes the rearrangement of 1-deoxy-D-xylulose 5-phosphate (DXP) to produce the thiazole phosphate moiety of thiamine. Sulfur is provided by the thiocarboxylate moiety of the carrier protein ThiS. In vitro, sulfur can be provided by H(2)S.</text>
</comment>
<feature type="domain" description="Thiazole synthase ThiG" evidence="9">
    <location>
        <begin position="19"/>
        <end position="259"/>
    </location>
</feature>
<keyword evidence="4 8" id="KW-0808">Transferase</keyword>
<comment type="catalytic activity">
    <reaction evidence="7 8">
        <text>[ThiS sulfur-carrier protein]-C-terminal-Gly-aminoethanethioate + 2-iminoacetate + 1-deoxy-D-xylulose 5-phosphate = [ThiS sulfur-carrier protein]-C-terminal Gly-Gly + 2-[(2R,5Z)-2-carboxy-4-methylthiazol-5(2H)-ylidene]ethyl phosphate + 2 H2O + H(+)</text>
        <dbReference type="Rhea" id="RHEA:26297"/>
        <dbReference type="Rhea" id="RHEA-COMP:12909"/>
        <dbReference type="Rhea" id="RHEA-COMP:19908"/>
        <dbReference type="ChEBI" id="CHEBI:15377"/>
        <dbReference type="ChEBI" id="CHEBI:15378"/>
        <dbReference type="ChEBI" id="CHEBI:57792"/>
        <dbReference type="ChEBI" id="CHEBI:62899"/>
        <dbReference type="ChEBI" id="CHEBI:77846"/>
        <dbReference type="ChEBI" id="CHEBI:90778"/>
        <dbReference type="ChEBI" id="CHEBI:232372"/>
        <dbReference type="EC" id="2.8.1.10"/>
    </reaction>
</comment>
<evidence type="ECO:0000313" key="11">
    <source>
        <dbReference type="EMBL" id="MDN0068684.1"/>
    </source>
</evidence>
<comment type="similarity">
    <text evidence="8">Belongs to the ThiG family.</text>
</comment>
<dbReference type="InterPro" id="IPR033983">
    <property type="entry name" value="Thiazole_synthase_ThiG"/>
</dbReference>
<evidence type="ECO:0000256" key="5">
    <source>
        <dbReference type="ARBA" id="ARBA00022977"/>
    </source>
</evidence>
<dbReference type="RefSeq" id="WP_204571390.1">
    <property type="nucleotide sequence ID" value="NZ_JAUEIQ010000004.1"/>
</dbReference>
<dbReference type="PANTHER" id="PTHR34266">
    <property type="entry name" value="THIAZOLE SYNTHASE"/>
    <property type="match status" value="1"/>
</dbReference>
<feature type="binding site" evidence="8">
    <location>
        <begin position="216"/>
        <end position="217"/>
    </location>
    <ligand>
        <name>1-deoxy-D-xylulose 5-phosphate</name>
        <dbReference type="ChEBI" id="CHEBI:57792"/>
    </ligand>
</feature>
<dbReference type="Pfam" id="PF05690">
    <property type="entry name" value="ThiG"/>
    <property type="match status" value="1"/>
</dbReference>
<evidence type="ECO:0000256" key="3">
    <source>
        <dbReference type="ARBA" id="ARBA00011960"/>
    </source>
</evidence>